<evidence type="ECO:0000259" key="4">
    <source>
        <dbReference type="PROSITE" id="PS50862"/>
    </source>
</evidence>
<dbReference type="SUPFAM" id="SSF55681">
    <property type="entry name" value="Class II aaRS and biotin synthetases"/>
    <property type="match status" value="1"/>
</dbReference>
<evidence type="ECO:0000313" key="6">
    <source>
        <dbReference type="Proteomes" id="UP000000442"/>
    </source>
</evidence>
<dbReference type="NCBIfam" id="TIGR00462">
    <property type="entry name" value="genX"/>
    <property type="match status" value="1"/>
</dbReference>
<keyword evidence="1 5" id="KW-0436">Ligase</keyword>
<keyword evidence="6" id="KW-1185">Reference proteome</keyword>
<dbReference type="InterPro" id="IPR045864">
    <property type="entry name" value="aa-tRNA-synth_II/BPL/LPL"/>
</dbReference>
<dbReference type="Proteomes" id="UP000000442">
    <property type="component" value="Chromosome"/>
</dbReference>
<keyword evidence="2" id="KW-0547">Nucleotide-binding</keyword>
<feature type="domain" description="Aminoacyl-transfer RNA synthetases class-II family profile" evidence="4">
    <location>
        <begin position="1"/>
        <end position="296"/>
    </location>
</feature>
<dbReference type="GO" id="GO:0004824">
    <property type="term" value="F:lysine-tRNA ligase activity"/>
    <property type="evidence" value="ECO:0007669"/>
    <property type="project" value="UniProtKB-EC"/>
</dbReference>
<dbReference type="GO" id="GO:0006430">
    <property type="term" value="P:lysyl-tRNA aminoacylation"/>
    <property type="evidence" value="ECO:0007669"/>
    <property type="project" value="InterPro"/>
</dbReference>
<dbReference type="KEGG" id="dat:HRM2_31160"/>
<dbReference type="InterPro" id="IPR004364">
    <property type="entry name" value="Aa-tRNA-synt_II"/>
</dbReference>
<dbReference type="EMBL" id="CP001087">
    <property type="protein sequence ID" value="ACN16199.1"/>
    <property type="molecule type" value="Genomic_DNA"/>
</dbReference>
<protein>
    <submittedName>
        <fullName evidence="5">LysS2</fullName>
        <ecNumber evidence="5">6.1.1.6</ecNumber>
    </submittedName>
</protein>
<evidence type="ECO:0000256" key="2">
    <source>
        <dbReference type="ARBA" id="ARBA00022741"/>
    </source>
</evidence>
<dbReference type="InterPro" id="IPR006195">
    <property type="entry name" value="aa-tRNA-synth_II"/>
</dbReference>
<dbReference type="STRING" id="177437.HRM2_31160"/>
<dbReference type="PROSITE" id="PS50862">
    <property type="entry name" value="AA_TRNA_LIGASE_II"/>
    <property type="match status" value="1"/>
</dbReference>
<organism evidence="5 6">
    <name type="scientific">Desulforapulum autotrophicum (strain ATCC 43914 / DSM 3382 / VKM B-1955 / HRM2)</name>
    <name type="common">Desulfobacterium autotrophicum</name>
    <dbReference type="NCBI Taxonomy" id="177437"/>
    <lineage>
        <taxon>Bacteria</taxon>
        <taxon>Pseudomonadati</taxon>
        <taxon>Thermodesulfobacteriota</taxon>
        <taxon>Desulfobacteria</taxon>
        <taxon>Desulfobacterales</taxon>
        <taxon>Desulfobacteraceae</taxon>
        <taxon>Desulforapulum</taxon>
    </lineage>
</organism>
<name>C0QKV9_DESAH</name>
<dbReference type="PANTHER" id="PTHR42918">
    <property type="entry name" value="LYSYL-TRNA SYNTHETASE"/>
    <property type="match status" value="1"/>
</dbReference>
<accession>C0QKV9</accession>
<dbReference type="eggNOG" id="COG2269">
    <property type="taxonomic scope" value="Bacteria"/>
</dbReference>
<dbReference type="InterPro" id="IPR004525">
    <property type="entry name" value="EpmA"/>
</dbReference>
<keyword evidence="3" id="KW-0067">ATP-binding</keyword>
<dbReference type="PANTHER" id="PTHR42918:SF6">
    <property type="entry name" value="ELONGATION FACTOR P--(R)-BETA-LYSINE LIGASE"/>
    <property type="match status" value="1"/>
</dbReference>
<dbReference type="OrthoDB" id="9801152at2"/>
<dbReference type="AlphaFoldDB" id="C0QKV9"/>
<dbReference type="RefSeq" id="WP_015904961.1">
    <property type="nucleotide sequence ID" value="NC_012108.1"/>
</dbReference>
<dbReference type="GO" id="GO:0005524">
    <property type="term" value="F:ATP binding"/>
    <property type="evidence" value="ECO:0007669"/>
    <property type="project" value="UniProtKB-KW"/>
</dbReference>
<proteinExistence type="predicted"/>
<dbReference type="GO" id="GO:0000049">
    <property type="term" value="F:tRNA binding"/>
    <property type="evidence" value="ECO:0007669"/>
    <property type="project" value="TreeGrafter"/>
</dbReference>
<dbReference type="Gene3D" id="3.30.930.10">
    <property type="entry name" value="Bira Bifunctional Protein, Domain 2"/>
    <property type="match status" value="1"/>
</dbReference>
<evidence type="ECO:0000313" key="5">
    <source>
        <dbReference type="EMBL" id="ACN16199.1"/>
    </source>
</evidence>
<evidence type="ECO:0000256" key="1">
    <source>
        <dbReference type="ARBA" id="ARBA00022598"/>
    </source>
</evidence>
<dbReference type="HOGENOM" id="CLU_008255_1_0_7"/>
<dbReference type="GO" id="GO:0005829">
    <property type="term" value="C:cytosol"/>
    <property type="evidence" value="ECO:0007669"/>
    <property type="project" value="TreeGrafter"/>
</dbReference>
<dbReference type="Pfam" id="PF00152">
    <property type="entry name" value="tRNA-synt_2"/>
    <property type="match status" value="1"/>
</dbReference>
<evidence type="ECO:0000256" key="3">
    <source>
        <dbReference type="ARBA" id="ARBA00022840"/>
    </source>
</evidence>
<dbReference type="EC" id="6.1.1.6" evidence="5"/>
<sequence length="299" mass="34091">MFSDRLAGRARIVQAMRSYFYDQDFLEVETPIRIPAPAPEAHIDSFESDGWFLQSSPELAMKRLLARGHNRIFQICKCFRRDERGPRHLTELTMLEWYTKGYTYLELMDQCTALVRHIAVQTGCKDRLSYNGQTIDLASPWEVITVDTAFRRYTATTLERAMSKGNFDEIMAFEIEPELGRSVPTFIMDYPASMAALARLKPEDPEFAERFELYIGGMELANGFSELNDPVEQRRRFKAEAAIRARARKPATPMPEPFLKDLTSMPAAAGIALGVDRLVMLFTHADTIDKVVAFTPETL</sequence>
<gene>
    <name evidence="5" type="primary">lysS2</name>
    <name evidence="5" type="ordered locus">HRM2_31160</name>
</gene>
<reference evidence="5 6" key="1">
    <citation type="journal article" date="2009" name="Environ. Microbiol.">
        <title>Genome sequence of Desulfobacterium autotrophicum HRM2, a marine sulfate reducer oxidizing organic carbon completely to carbon dioxide.</title>
        <authorList>
            <person name="Strittmatter A.W."/>
            <person name="Liesegang H."/>
            <person name="Rabus R."/>
            <person name="Decker I."/>
            <person name="Amann J."/>
            <person name="Andres S."/>
            <person name="Henne A."/>
            <person name="Fricke W.F."/>
            <person name="Martinez-Arias R."/>
            <person name="Bartels D."/>
            <person name="Goesmann A."/>
            <person name="Krause L."/>
            <person name="Puehler A."/>
            <person name="Klenk H.P."/>
            <person name="Richter M."/>
            <person name="Schuler M."/>
            <person name="Gloeckner F.O."/>
            <person name="Meyerdierks A."/>
            <person name="Gottschalk G."/>
            <person name="Amann R."/>
        </authorList>
    </citation>
    <scope>NUCLEOTIDE SEQUENCE [LARGE SCALE GENOMIC DNA]</scope>
    <source>
        <strain evidence="6">ATCC 43914 / DSM 3382 / HRM2</strain>
    </source>
</reference>